<dbReference type="Proteomes" id="UP000000844">
    <property type="component" value="Chromosome"/>
</dbReference>
<evidence type="ECO:0000313" key="1">
    <source>
        <dbReference type="EMBL" id="ADD45461.1"/>
    </source>
</evidence>
<dbReference type="KEGG" id="sna:Snas_5831"/>
<reference evidence="1 2" key="1">
    <citation type="journal article" date="2009" name="Stand. Genomic Sci.">
        <title>Complete genome sequence of Stackebrandtia nassauensis type strain (LLR-40K-21).</title>
        <authorList>
            <person name="Munk C."/>
            <person name="Lapidus A."/>
            <person name="Copeland A."/>
            <person name="Jando M."/>
            <person name="Mayilraj S."/>
            <person name="Glavina Del Rio T."/>
            <person name="Nolan M."/>
            <person name="Chen F."/>
            <person name="Lucas S."/>
            <person name="Tice H."/>
            <person name="Cheng J.F."/>
            <person name="Han C."/>
            <person name="Detter J.C."/>
            <person name="Bruce D."/>
            <person name="Goodwin L."/>
            <person name="Chain P."/>
            <person name="Pitluck S."/>
            <person name="Goker M."/>
            <person name="Ovchinikova G."/>
            <person name="Pati A."/>
            <person name="Ivanova N."/>
            <person name="Mavromatis K."/>
            <person name="Chen A."/>
            <person name="Palaniappan K."/>
            <person name="Land M."/>
            <person name="Hauser L."/>
            <person name="Chang Y.J."/>
            <person name="Jeffries C.D."/>
            <person name="Bristow J."/>
            <person name="Eisen J.A."/>
            <person name="Markowitz V."/>
            <person name="Hugenholtz P."/>
            <person name="Kyrpides N.C."/>
            <person name="Klenk H.P."/>
        </authorList>
    </citation>
    <scope>NUCLEOTIDE SEQUENCE [LARGE SCALE GENOMIC DNA]</scope>
    <source>
        <strain evidence="2">DSM 44728 / CIP 108903 / NRRL B-16338 / NBRC 102104 / LLR-40K-21</strain>
    </source>
</reference>
<dbReference type="AlphaFoldDB" id="D3PZ32"/>
<name>D3PZ32_STANL</name>
<dbReference type="Pfam" id="PF15589">
    <property type="entry name" value="Imm21"/>
    <property type="match status" value="1"/>
</dbReference>
<dbReference type="RefSeq" id="WP_013021032.1">
    <property type="nucleotide sequence ID" value="NC_013947.1"/>
</dbReference>
<keyword evidence="2" id="KW-1185">Reference proteome</keyword>
<sequence>MESGPSRRHLTWVETDGGPIVVLQAATAARWSGVDGTDDSDDVTTWGDYGRACTVDEYHGLVEFDSAQPPLTALVLGDEPQSSTYLPKHRVIARWTCADSEDQLLDMIDTRIPDAHWQSPLHWHVSAGGLVMFDSAYALADFGPGGCATESPLHIDLPAGPYEVTLAFVATTDERAMATLHRFAPR</sequence>
<dbReference type="STRING" id="446470.Snas_5831"/>
<dbReference type="EMBL" id="CP001778">
    <property type="protein sequence ID" value="ADD45461.1"/>
    <property type="molecule type" value="Genomic_DNA"/>
</dbReference>
<organism evidence="1 2">
    <name type="scientific">Stackebrandtia nassauensis (strain DSM 44728 / CIP 108903 / NRRL B-16338 / NBRC 102104 / LLR-40K-21)</name>
    <dbReference type="NCBI Taxonomy" id="446470"/>
    <lineage>
        <taxon>Bacteria</taxon>
        <taxon>Bacillati</taxon>
        <taxon>Actinomycetota</taxon>
        <taxon>Actinomycetes</taxon>
        <taxon>Glycomycetales</taxon>
        <taxon>Glycomycetaceae</taxon>
        <taxon>Stackebrandtia</taxon>
    </lineage>
</organism>
<dbReference type="OrthoDB" id="3471576at2"/>
<accession>D3PZ32</accession>
<dbReference type="HOGENOM" id="CLU_125896_0_0_11"/>
<proteinExistence type="predicted"/>
<dbReference type="InterPro" id="IPR028961">
    <property type="entry name" value="Imm21"/>
</dbReference>
<protein>
    <submittedName>
        <fullName evidence="1">Uncharacterized protein</fullName>
    </submittedName>
</protein>
<evidence type="ECO:0000313" key="2">
    <source>
        <dbReference type="Proteomes" id="UP000000844"/>
    </source>
</evidence>
<gene>
    <name evidence="1" type="ordered locus">Snas_5831</name>
</gene>
<dbReference type="eggNOG" id="ENOG5032VEE">
    <property type="taxonomic scope" value="Bacteria"/>
</dbReference>